<gene>
    <name evidence="2" type="ORF">KI809_13665</name>
</gene>
<dbReference type="InterPro" id="IPR052516">
    <property type="entry name" value="N-heterocyclic_Hydroxylase"/>
</dbReference>
<dbReference type="PANTHER" id="PTHR47495">
    <property type="entry name" value="ALDEHYDE DEHYDROGENASE"/>
    <property type="match status" value="1"/>
</dbReference>
<dbReference type="Pfam" id="PF02738">
    <property type="entry name" value="MoCoBD_1"/>
    <property type="match status" value="1"/>
</dbReference>
<reference evidence="2 3" key="1">
    <citation type="submission" date="2021-05" db="EMBL/GenBank/DDBJ databases">
        <title>The draft genome of Geobacter pelophilus DSM 12255.</title>
        <authorList>
            <person name="Xu Z."/>
            <person name="Masuda Y."/>
            <person name="Itoh H."/>
            <person name="Senoo K."/>
        </authorList>
    </citation>
    <scope>NUCLEOTIDE SEQUENCE [LARGE SCALE GENOMIC DNA]</scope>
    <source>
        <strain evidence="2 3">DSM 12255</strain>
    </source>
</reference>
<accession>A0AAW4LBE8</accession>
<dbReference type="InterPro" id="IPR000674">
    <property type="entry name" value="Ald_Oxase/Xan_DH_a/b"/>
</dbReference>
<evidence type="ECO:0000259" key="1">
    <source>
        <dbReference type="SMART" id="SM01008"/>
    </source>
</evidence>
<dbReference type="AlphaFoldDB" id="A0AAW4LBE8"/>
<sequence length="741" mass="79202">MRYLSAGQDRYQPCCRKGEEAMSPKMSRREFLQHTLTGTGIAVAVTMTPLGFRVFSAADAAAGDFNPSVWLTIAPNETVTVLVAKSEMGQGVSTSLPMLVADELEANWESIKFVFAPADDKFRDPVWGTQATGGSTSIRHLYEPLRLAGAAAREMLIAAAAREWKVAADECVAANGLVRHKRKLKSLSFGQLTSLVAGIEPPAKPKLKSPQEFRLIGKAIPRLDVPEKVSGAAIFGLDVKVPGMLIAAVAHSPLIGASPASFNKGAALKIKGVRHVISLQKGVAVCADSFPAARKGVDSLKATWEGGDRTLDNASLYARFAKALNEPGIKAKEIGNTATAMSSAAKKLEATFSLPYLAHATMEPMNCTAHITASRCEVWAPTQNQTGVKALAEKISGLPADKVFVNTTYLGGGFGRRFETDVVEEALHLAKVTGKPVKVIWTREDDFRNDFYRPMNLSRVAASLDAQGKISGWEHKVVCPSIFARVFPDTMKFGVDQAAVEGVANLDYEVPNLDVNYVRIDTPVPVGFWRSVGSSHNAFVVETMMDELARLAGSDPVEFRLAHLGGNPNAYAVVKTASMKAGWGKPLAAGKGRGFAFHRSFDTNVAMVAEVEVDRKSGVIKVSRVVCAVDCGQVVNPDIVKSQIEGAVCFGLSAALNERVEIAKGGVVSGNFSNYDLLRMNEAPKIEVHLVKGQEKPGGIGEPGVPPIAPAVANAVFAATGVRFRELPLAPKTVLKALKKS</sequence>
<dbReference type="Gene3D" id="3.30.365.10">
    <property type="entry name" value="Aldehyde oxidase/xanthine dehydrogenase, molybdopterin binding domain"/>
    <property type="match status" value="4"/>
</dbReference>
<comment type="caution">
    <text evidence="2">The sequence shown here is derived from an EMBL/GenBank/DDBJ whole genome shotgun (WGS) entry which is preliminary data.</text>
</comment>
<dbReference type="InterPro" id="IPR037165">
    <property type="entry name" value="AldOxase/xan_DH_Mopterin-bd_sf"/>
</dbReference>
<dbReference type="InterPro" id="IPR008274">
    <property type="entry name" value="AldOxase/xan_DH_MoCoBD1"/>
</dbReference>
<name>A0AAW4LBE8_9BACT</name>
<evidence type="ECO:0000313" key="3">
    <source>
        <dbReference type="Proteomes" id="UP000811899"/>
    </source>
</evidence>
<evidence type="ECO:0000313" key="2">
    <source>
        <dbReference type="EMBL" id="MBT0665349.1"/>
    </source>
</evidence>
<dbReference type="SMART" id="SM01008">
    <property type="entry name" value="Ald_Xan_dh_C"/>
    <property type="match status" value="1"/>
</dbReference>
<dbReference type="SUPFAM" id="SSF56003">
    <property type="entry name" value="Molybdenum cofactor-binding domain"/>
    <property type="match status" value="2"/>
</dbReference>
<keyword evidence="3" id="KW-1185">Reference proteome</keyword>
<dbReference type="InterPro" id="IPR012368">
    <property type="entry name" value="OxRdtase_Mopterin-bd_su_IorB"/>
</dbReference>
<dbReference type="Gene3D" id="3.90.1170.50">
    <property type="entry name" value="Aldehyde oxidase/xanthine dehydrogenase, a/b hammerhead"/>
    <property type="match status" value="1"/>
</dbReference>
<feature type="domain" description="Aldehyde oxidase/xanthine dehydrogenase a/b hammerhead" evidence="1">
    <location>
        <begin position="230"/>
        <end position="308"/>
    </location>
</feature>
<dbReference type="Proteomes" id="UP000811899">
    <property type="component" value="Unassembled WGS sequence"/>
</dbReference>
<dbReference type="PIRSF" id="PIRSF036389">
    <property type="entry name" value="IOR_B"/>
    <property type="match status" value="1"/>
</dbReference>
<dbReference type="PANTHER" id="PTHR47495:SF2">
    <property type="entry name" value="ALDEHYDE DEHYDROGENASE"/>
    <property type="match status" value="1"/>
</dbReference>
<dbReference type="Pfam" id="PF20256">
    <property type="entry name" value="MoCoBD_2"/>
    <property type="match status" value="2"/>
</dbReference>
<proteinExistence type="predicted"/>
<dbReference type="GO" id="GO:0016491">
    <property type="term" value="F:oxidoreductase activity"/>
    <property type="evidence" value="ECO:0007669"/>
    <property type="project" value="InterPro"/>
</dbReference>
<protein>
    <submittedName>
        <fullName evidence="2">Xanthine dehydrogenase family protein molybdopterin-binding subunit</fullName>
    </submittedName>
</protein>
<organism evidence="2 3">
    <name type="scientific">Geoanaerobacter pelophilus</name>
    <dbReference type="NCBI Taxonomy" id="60036"/>
    <lineage>
        <taxon>Bacteria</taxon>
        <taxon>Pseudomonadati</taxon>
        <taxon>Thermodesulfobacteriota</taxon>
        <taxon>Desulfuromonadia</taxon>
        <taxon>Geobacterales</taxon>
        <taxon>Geobacteraceae</taxon>
        <taxon>Geoanaerobacter</taxon>
    </lineage>
</organism>
<dbReference type="InterPro" id="IPR046867">
    <property type="entry name" value="AldOxase/xan_DH_MoCoBD2"/>
</dbReference>
<dbReference type="EMBL" id="JAHCVJ010000005">
    <property type="protein sequence ID" value="MBT0665349.1"/>
    <property type="molecule type" value="Genomic_DNA"/>
</dbReference>